<dbReference type="EMBL" id="CP000828">
    <property type="protein sequence ID" value="ABW27225.1"/>
    <property type="molecule type" value="Genomic_DNA"/>
</dbReference>
<evidence type="ECO:0000313" key="2">
    <source>
        <dbReference type="Proteomes" id="UP000000268"/>
    </source>
</evidence>
<proteinExistence type="predicted"/>
<sequence>MPQSGNVSRQKFLEGTVAKAVEVMTMIIPSRMLKRDR</sequence>
<keyword evidence="2" id="KW-1185">Reference proteome</keyword>
<protein>
    <submittedName>
        <fullName evidence="1">Uncharacterized protein</fullName>
    </submittedName>
</protein>
<accession>B0C0W6</accession>
<dbReference type="KEGG" id="amr:AM1_2212"/>
<dbReference type="AlphaFoldDB" id="B0C0W6"/>
<dbReference type="HOGENOM" id="CLU_3338730_0_0_3"/>
<gene>
    <name evidence="1" type="ordered locus">AM1_2212</name>
</gene>
<dbReference type="Proteomes" id="UP000000268">
    <property type="component" value="Chromosome"/>
</dbReference>
<reference evidence="1 2" key="1">
    <citation type="journal article" date="2008" name="Proc. Natl. Acad. Sci. U.S.A.">
        <title>Niche adaptation and genome expansion in the chlorophyll d-producing cyanobacterium Acaryochloris marina.</title>
        <authorList>
            <person name="Swingley W.D."/>
            <person name="Chen M."/>
            <person name="Cheung P.C."/>
            <person name="Conrad A.L."/>
            <person name="Dejesa L.C."/>
            <person name="Hao J."/>
            <person name="Honchak B.M."/>
            <person name="Karbach L.E."/>
            <person name="Kurdoglu A."/>
            <person name="Lahiri S."/>
            <person name="Mastrian S.D."/>
            <person name="Miyashita H."/>
            <person name="Page L."/>
            <person name="Ramakrishna P."/>
            <person name="Satoh S."/>
            <person name="Sattley W.M."/>
            <person name="Shimada Y."/>
            <person name="Taylor H.L."/>
            <person name="Tomo T."/>
            <person name="Tsuchiya T."/>
            <person name="Wang Z.T."/>
            <person name="Raymond J."/>
            <person name="Mimuro M."/>
            <person name="Blankenship R.E."/>
            <person name="Touchman J.W."/>
        </authorList>
    </citation>
    <scope>NUCLEOTIDE SEQUENCE [LARGE SCALE GENOMIC DNA]</scope>
    <source>
        <strain evidence="2">MBIC 11017</strain>
    </source>
</reference>
<name>B0C0W6_ACAM1</name>
<evidence type="ECO:0000313" key="1">
    <source>
        <dbReference type="EMBL" id="ABW27225.1"/>
    </source>
</evidence>
<organism evidence="1 2">
    <name type="scientific">Acaryochloris marina (strain MBIC 11017)</name>
    <dbReference type="NCBI Taxonomy" id="329726"/>
    <lineage>
        <taxon>Bacteria</taxon>
        <taxon>Bacillati</taxon>
        <taxon>Cyanobacteriota</taxon>
        <taxon>Cyanophyceae</taxon>
        <taxon>Acaryochloridales</taxon>
        <taxon>Acaryochloridaceae</taxon>
        <taxon>Acaryochloris</taxon>
    </lineage>
</organism>